<name>A0A7X0C6U9_9ACTN</name>
<evidence type="ECO:0000313" key="2">
    <source>
        <dbReference type="Proteomes" id="UP000583800"/>
    </source>
</evidence>
<dbReference type="Proteomes" id="UP000583800">
    <property type="component" value="Unassembled WGS sequence"/>
</dbReference>
<sequence>MWSSPERRMETCASCAGERPFEQPPSPAGHVPGECPELTCLACGHVLPALPPARARLVPAPRIPQLAAAAV</sequence>
<accession>A0A7X0C6U9</accession>
<evidence type="ECO:0000313" key="1">
    <source>
        <dbReference type="EMBL" id="MBB6349238.1"/>
    </source>
</evidence>
<dbReference type="RefSeq" id="WP_185086845.1">
    <property type="nucleotide sequence ID" value="NZ_JACHJB010000002.1"/>
</dbReference>
<reference evidence="1 2" key="1">
    <citation type="submission" date="2020-08" db="EMBL/GenBank/DDBJ databases">
        <title>Sequencing the genomes of 1000 actinobacteria strains.</title>
        <authorList>
            <person name="Klenk H.-P."/>
        </authorList>
    </citation>
    <scope>NUCLEOTIDE SEQUENCE [LARGE SCALE GENOMIC DNA]</scope>
    <source>
        <strain evidence="1 2">DSM 45913</strain>
    </source>
</reference>
<gene>
    <name evidence="1" type="ORF">FHU36_005783</name>
</gene>
<dbReference type="EMBL" id="JACHJB010000002">
    <property type="protein sequence ID" value="MBB6349238.1"/>
    <property type="molecule type" value="Genomic_DNA"/>
</dbReference>
<dbReference type="AlphaFoldDB" id="A0A7X0C6U9"/>
<organism evidence="1 2">
    <name type="scientific">Nonomuraea muscovyensis</name>
    <dbReference type="NCBI Taxonomy" id="1124761"/>
    <lineage>
        <taxon>Bacteria</taxon>
        <taxon>Bacillati</taxon>
        <taxon>Actinomycetota</taxon>
        <taxon>Actinomycetes</taxon>
        <taxon>Streptosporangiales</taxon>
        <taxon>Streptosporangiaceae</taxon>
        <taxon>Nonomuraea</taxon>
    </lineage>
</organism>
<proteinExistence type="predicted"/>
<comment type="caution">
    <text evidence="1">The sequence shown here is derived from an EMBL/GenBank/DDBJ whole genome shotgun (WGS) entry which is preliminary data.</text>
</comment>
<protein>
    <submittedName>
        <fullName evidence="1">Uncharacterized protein</fullName>
    </submittedName>
</protein>
<keyword evidence="2" id="KW-1185">Reference proteome</keyword>